<feature type="region of interest" description="Disordered" evidence="9">
    <location>
        <begin position="883"/>
        <end position="1047"/>
    </location>
</feature>
<evidence type="ECO:0000256" key="5">
    <source>
        <dbReference type="ARBA" id="ARBA00022989"/>
    </source>
</evidence>
<dbReference type="PANTHER" id="PTHR13466">
    <property type="entry name" value="TEX2 PROTEIN-RELATED"/>
    <property type="match status" value="1"/>
</dbReference>
<dbReference type="InterPro" id="IPR031468">
    <property type="entry name" value="SMP_LBD"/>
</dbReference>
<feature type="compositionally biased region" description="Low complexity" evidence="9">
    <location>
        <begin position="623"/>
        <end position="640"/>
    </location>
</feature>
<evidence type="ECO:0000256" key="7">
    <source>
        <dbReference type="ARBA" id="ARBA00023121"/>
    </source>
</evidence>
<feature type="compositionally biased region" description="Basic and acidic residues" evidence="9">
    <location>
        <begin position="1015"/>
        <end position="1028"/>
    </location>
</feature>
<dbReference type="PANTHER" id="PTHR13466:SF19">
    <property type="entry name" value="NUCLEUS-VACUOLE JUNCTION PROTEIN 2"/>
    <property type="match status" value="1"/>
</dbReference>
<feature type="region of interest" description="Disordered" evidence="9">
    <location>
        <begin position="1121"/>
        <end position="1258"/>
    </location>
</feature>
<evidence type="ECO:0000256" key="4">
    <source>
        <dbReference type="ARBA" id="ARBA00022824"/>
    </source>
</evidence>
<keyword evidence="6" id="KW-0445">Lipid transport</keyword>
<dbReference type="Pfam" id="PF10296">
    <property type="entry name" value="MMM1"/>
    <property type="match status" value="1"/>
</dbReference>
<keyword evidence="3 10" id="KW-0812">Transmembrane</keyword>
<comment type="subcellular location">
    <subcellularLocation>
        <location evidence="1">Endoplasmic reticulum membrane</location>
    </subcellularLocation>
</comment>
<dbReference type="GO" id="GO:0032865">
    <property type="term" value="C:ERMES complex"/>
    <property type="evidence" value="ECO:0007669"/>
    <property type="project" value="TreeGrafter"/>
</dbReference>
<organism evidence="12 13">
    <name type="scientific">Rhodotorula diobovata</name>
    <dbReference type="NCBI Taxonomy" id="5288"/>
    <lineage>
        <taxon>Eukaryota</taxon>
        <taxon>Fungi</taxon>
        <taxon>Dikarya</taxon>
        <taxon>Basidiomycota</taxon>
        <taxon>Pucciniomycotina</taxon>
        <taxon>Microbotryomycetes</taxon>
        <taxon>Sporidiobolales</taxon>
        <taxon>Sporidiobolaceae</taxon>
        <taxon>Rhodotorula</taxon>
    </lineage>
</organism>
<evidence type="ECO:0000256" key="3">
    <source>
        <dbReference type="ARBA" id="ARBA00022692"/>
    </source>
</evidence>
<accession>A0A5C5FW95</accession>
<feature type="compositionally biased region" description="Acidic residues" evidence="9">
    <location>
        <begin position="709"/>
        <end position="722"/>
    </location>
</feature>
<feature type="compositionally biased region" description="Low complexity" evidence="9">
    <location>
        <begin position="772"/>
        <end position="818"/>
    </location>
</feature>
<feature type="compositionally biased region" description="Pro residues" evidence="9">
    <location>
        <begin position="1204"/>
        <end position="1219"/>
    </location>
</feature>
<feature type="compositionally biased region" description="Pro residues" evidence="9">
    <location>
        <begin position="819"/>
        <end position="833"/>
    </location>
</feature>
<feature type="compositionally biased region" description="Basic and acidic residues" evidence="9">
    <location>
        <begin position="169"/>
        <end position="182"/>
    </location>
</feature>
<evidence type="ECO:0000256" key="1">
    <source>
        <dbReference type="ARBA" id="ARBA00004586"/>
    </source>
</evidence>
<dbReference type="AlphaFoldDB" id="A0A5C5FW95"/>
<evidence type="ECO:0000313" key="13">
    <source>
        <dbReference type="Proteomes" id="UP000311382"/>
    </source>
</evidence>
<dbReference type="InterPro" id="IPR019411">
    <property type="entry name" value="MMM1_dom"/>
</dbReference>
<dbReference type="GO" id="GO:0008289">
    <property type="term" value="F:lipid binding"/>
    <property type="evidence" value="ECO:0007669"/>
    <property type="project" value="UniProtKB-KW"/>
</dbReference>
<dbReference type="CDD" id="cd21675">
    <property type="entry name" value="SMP_TEX2"/>
    <property type="match status" value="1"/>
</dbReference>
<dbReference type="STRING" id="5288.A0A5C5FW95"/>
<dbReference type="Proteomes" id="UP000311382">
    <property type="component" value="Unassembled WGS sequence"/>
</dbReference>
<proteinExistence type="predicted"/>
<keyword evidence="4" id="KW-0256">Endoplasmic reticulum</keyword>
<feature type="compositionally biased region" description="Basic and acidic residues" evidence="9">
    <location>
        <begin position="1036"/>
        <end position="1047"/>
    </location>
</feature>
<feature type="compositionally biased region" description="Basic and acidic residues" evidence="9">
    <location>
        <begin position="918"/>
        <end position="935"/>
    </location>
</feature>
<evidence type="ECO:0000256" key="2">
    <source>
        <dbReference type="ARBA" id="ARBA00022448"/>
    </source>
</evidence>
<feature type="compositionally biased region" description="Low complexity" evidence="9">
    <location>
        <begin position="545"/>
        <end position="585"/>
    </location>
</feature>
<evidence type="ECO:0000256" key="8">
    <source>
        <dbReference type="ARBA" id="ARBA00023136"/>
    </source>
</evidence>
<keyword evidence="5 10" id="KW-1133">Transmembrane helix</keyword>
<feature type="compositionally biased region" description="Low complexity" evidence="9">
    <location>
        <begin position="1124"/>
        <end position="1145"/>
    </location>
</feature>
<keyword evidence="8 10" id="KW-0472">Membrane</keyword>
<evidence type="ECO:0000256" key="6">
    <source>
        <dbReference type="ARBA" id="ARBA00023055"/>
    </source>
</evidence>
<reference evidence="12 13" key="1">
    <citation type="submission" date="2019-03" db="EMBL/GenBank/DDBJ databases">
        <title>Rhodosporidium diobovatum UCD-FST 08-225 genome sequencing, assembly, and annotation.</title>
        <authorList>
            <person name="Fakankun I.U."/>
            <person name="Fristensky B."/>
            <person name="Levin D.B."/>
        </authorList>
    </citation>
    <scope>NUCLEOTIDE SEQUENCE [LARGE SCALE GENOMIC DNA]</scope>
    <source>
        <strain evidence="12 13">UCD-FST 08-225</strain>
    </source>
</reference>
<keyword evidence="13" id="KW-1185">Reference proteome</keyword>
<feature type="compositionally biased region" description="Low complexity" evidence="9">
    <location>
        <begin position="598"/>
        <end position="616"/>
    </location>
</feature>
<evidence type="ECO:0000256" key="10">
    <source>
        <dbReference type="SAM" id="Phobius"/>
    </source>
</evidence>
<feature type="transmembrane region" description="Helical" evidence="10">
    <location>
        <begin position="7"/>
        <end position="33"/>
    </location>
</feature>
<gene>
    <name evidence="12" type="ORF">DMC30DRAFT_364959</name>
</gene>
<dbReference type="GO" id="GO:1990456">
    <property type="term" value="P:mitochondrion-endoplasmic reticulum membrane tethering"/>
    <property type="evidence" value="ECO:0007669"/>
    <property type="project" value="TreeGrafter"/>
</dbReference>
<feature type="compositionally biased region" description="Pro residues" evidence="9">
    <location>
        <begin position="1168"/>
        <end position="1185"/>
    </location>
</feature>
<feature type="domain" description="SMP-LTD" evidence="11">
    <location>
        <begin position="263"/>
        <end position="454"/>
    </location>
</feature>
<dbReference type="OrthoDB" id="26740at2759"/>
<feature type="region of interest" description="Disordered" evidence="9">
    <location>
        <begin position="169"/>
        <end position="190"/>
    </location>
</feature>
<feature type="compositionally biased region" description="Polar residues" evidence="9">
    <location>
        <begin position="839"/>
        <end position="859"/>
    </location>
</feature>
<sequence>MVSVASLAVVYVVGGLTFLPLCAALTVAALYYLSPVASVPLKTGIPSLVDQDTEDAQPQTVYRAGWLTVRRTYEPMKEGTGDGSYAGMLASSYRSFMDQRSRDPRRSKPKDRFFAVLKQKTLFLYEGEDQAECWAAIDVAAHDVVIFPEGNVDGELYVKRTAIELKPRRASDSDDVGAKDETASPVVGEPRSDDAAYDALTGKPLPWFIFAKVNSDKEDWYHSLVLSSRLGYSDSATAVARDRALFEPTDMARLMEQIDQQPDSIPMRWFNALLGRVFLSAYRTSTLEDYLTSRIVRKLKRVKTPAMLSEIQVREVNVGASVPLFSKPMLKELTPEGDASMEVHVAYVGEARVTIETQATVSLGSRFKPYVVRLVLAVVLRELEGSLLVKVKQPPSNRVWFGFREIPRMALSVEPVVSTRQIKWSLVTGPIESRIRELIAESLVLPHMDDLSFFDTRSEPLSRGGIYGPFLRRERPSQEEELSAPPRPDREVGPSAPEDAPEELIPGVDGAEVPSAEARQRRPEARRRRSSEGDHPLDLTPMTDSPLPSSSAAATPNPASASVKTAASSSSVASLANGLSASLASWREKNSSGGGNGASSATSIAGSTASSAAADGGAKRKSSWFAKAGSASSSSLAAGSVRGRGESTDSLASTTGASIASSSATTETGGTGTSTPQEEVSAAKLREILTRRAESREQEKARERKEALREEEEGPGEEEDEVSSAPEKDKVPARPRARSNLSLTAPSRGETAESLVGVPAPKDDAPLRLNEPAESAPAAAASPPALPSRPSWVKPVAAAGSTGAPTSSSGSSASTVAPEPSPGLGPSAVPAPPLRRHSPSASVDSPSTATGTLLSSWRTRATDKEALAAGVASAKESMRRWGANWAAKRAQTATAGGSGGDLDRPVGDGDAPSGSRGDGSRERGTEREAYRDYRARAASPAGSARREDATPRTPPRAIPAASGFRPGASSLPVVQVSPSTALGTSPTKAPGVQPPGGVGGAGYRPVQMMALPGIKDAERRQRVRDDHIGGGAGGPAKDEKPAAKAAHAEEEALVDKAGETTVKELATVGDGASAAQGVAQIAVEAASVVPPAPAEPVVASVSPALLDEAVQVQDPLAASAIDGQDASASTPTAADASQAADAANAVDRPLVPSTPPRTASPLPLDAPALPPRPEALETSPPPPLPPRKDDTAFGAAPVKTALPALPPRPGDRAPPPLPPRGEVKGEEEQEDELADEAGWGLDDSSELGAGGQEEKDTA</sequence>
<comment type="caution">
    <text evidence="12">The sequence shown here is derived from an EMBL/GenBank/DDBJ whole genome shotgun (WGS) entry which is preliminary data.</text>
</comment>
<dbReference type="GO" id="GO:0005789">
    <property type="term" value="C:endoplasmic reticulum membrane"/>
    <property type="evidence" value="ECO:0007669"/>
    <property type="project" value="UniProtKB-SubCell"/>
</dbReference>
<evidence type="ECO:0000259" key="11">
    <source>
        <dbReference type="PROSITE" id="PS51847"/>
    </source>
</evidence>
<keyword evidence="2" id="KW-0813">Transport</keyword>
<name>A0A5C5FW95_9BASI</name>
<feature type="region of interest" description="Disordered" evidence="9">
    <location>
        <begin position="465"/>
        <end position="863"/>
    </location>
</feature>
<dbReference type="EMBL" id="SOZI01000066">
    <property type="protein sequence ID" value="TNY20472.1"/>
    <property type="molecule type" value="Genomic_DNA"/>
</dbReference>
<evidence type="ECO:0000313" key="12">
    <source>
        <dbReference type="EMBL" id="TNY20472.1"/>
    </source>
</evidence>
<dbReference type="GO" id="GO:0015914">
    <property type="term" value="P:phospholipid transport"/>
    <property type="evidence" value="ECO:0007669"/>
    <property type="project" value="TreeGrafter"/>
</dbReference>
<protein>
    <recommendedName>
        <fullName evidence="11">SMP-LTD domain-containing protein</fullName>
    </recommendedName>
</protein>
<feature type="compositionally biased region" description="Basic and acidic residues" evidence="9">
    <location>
        <begin position="684"/>
        <end position="708"/>
    </location>
</feature>
<evidence type="ECO:0000256" key="9">
    <source>
        <dbReference type="SAM" id="MobiDB-lite"/>
    </source>
</evidence>
<dbReference type="PROSITE" id="PS51847">
    <property type="entry name" value="SMP"/>
    <property type="match status" value="1"/>
</dbReference>
<feature type="compositionally biased region" description="Low complexity" evidence="9">
    <location>
        <begin position="652"/>
        <end position="668"/>
    </location>
</feature>
<feature type="compositionally biased region" description="Polar residues" evidence="9">
    <location>
        <begin position="976"/>
        <end position="987"/>
    </location>
</feature>
<keyword evidence="7" id="KW-0446">Lipid-binding</keyword>